<evidence type="ECO:0000256" key="5">
    <source>
        <dbReference type="ARBA" id="ARBA00025606"/>
    </source>
</evidence>
<feature type="domain" description="Septum formation inhibitor MinC C-terminal" evidence="8">
    <location>
        <begin position="126"/>
        <end position="225"/>
    </location>
</feature>
<gene>
    <name evidence="9" type="primary">minC_2</name>
    <name evidence="6" type="synonym">minC</name>
    <name evidence="9" type="ORF">AOPFMNJM_1286</name>
</gene>
<evidence type="ECO:0000259" key="8">
    <source>
        <dbReference type="Pfam" id="PF03775"/>
    </source>
</evidence>
<dbReference type="Gene3D" id="3.30.70.260">
    <property type="match status" value="1"/>
</dbReference>
<organism evidence="9 10">
    <name type="scientific">Methylobacterium jeotgali</name>
    <dbReference type="NCBI Taxonomy" id="381630"/>
    <lineage>
        <taxon>Bacteria</taxon>
        <taxon>Pseudomonadati</taxon>
        <taxon>Pseudomonadota</taxon>
        <taxon>Alphaproteobacteria</taxon>
        <taxon>Hyphomicrobiales</taxon>
        <taxon>Methylobacteriaceae</taxon>
        <taxon>Methylobacterium</taxon>
    </lineage>
</organism>
<reference evidence="9" key="1">
    <citation type="journal article" date="2021" name="Front. Microbiol.">
        <title>Comprehensive Comparative Genomics and Phenotyping of Methylobacterium Species.</title>
        <authorList>
            <person name="Alessa O."/>
            <person name="Ogura Y."/>
            <person name="Fujitani Y."/>
            <person name="Takami H."/>
            <person name="Hayashi T."/>
            <person name="Sahin N."/>
            <person name="Tani A."/>
        </authorList>
    </citation>
    <scope>NUCLEOTIDE SEQUENCE</scope>
    <source>
        <strain evidence="9">LMG 23639</strain>
    </source>
</reference>
<evidence type="ECO:0000256" key="2">
    <source>
        <dbReference type="ARBA" id="ARBA00022618"/>
    </source>
</evidence>
<evidence type="ECO:0000313" key="9">
    <source>
        <dbReference type="EMBL" id="GJE05980.1"/>
    </source>
</evidence>
<keyword evidence="2 6" id="KW-0132">Cell division</keyword>
<evidence type="ECO:0000256" key="6">
    <source>
        <dbReference type="HAMAP-Rule" id="MF_00267"/>
    </source>
</evidence>
<dbReference type="Gene3D" id="2.160.20.70">
    <property type="match status" value="1"/>
</dbReference>
<protein>
    <recommendedName>
        <fullName evidence="6">Probable septum site-determining protein MinC</fullName>
    </recommendedName>
</protein>
<evidence type="ECO:0000256" key="7">
    <source>
        <dbReference type="SAM" id="MobiDB-lite"/>
    </source>
</evidence>
<dbReference type="EMBL" id="BPQR01000021">
    <property type="protein sequence ID" value="GJE05980.1"/>
    <property type="molecule type" value="Genomic_DNA"/>
</dbReference>
<feature type="region of interest" description="Disordered" evidence="7">
    <location>
        <begin position="98"/>
        <end position="120"/>
    </location>
</feature>
<comment type="subunit">
    <text evidence="6">Interacts with MinD and FtsZ.</text>
</comment>
<reference evidence="9" key="2">
    <citation type="submission" date="2021-08" db="EMBL/GenBank/DDBJ databases">
        <authorList>
            <person name="Tani A."/>
            <person name="Ola A."/>
            <person name="Ogura Y."/>
            <person name="Katsura K."/>
            <person name="Hayashi T."/>
        </authorList>
    </citation>
    <scope>NUCLEOTIDE SEQUENCE</scope>
    <source>
        <strain evidence="9">LMG 23639</strain>
    </source>
</reference>
<keyword evidence="4 6" id="KW-0131">Cell cycle</keyword>
<comment type="similarity">
    <text evidence="1 6">Belongs to the MinC family.</text>
</comment>
<sequence length="230" mass="23795">MTQPRPPIRVRGRSFMATVLAPTPPLEDWLADLDGLSRRAPAFFAGRPVLLDLSALRPDRAGAEALVAELHGRGITVVALEGEGAEGFGAGLPPALSGGRPGAEIETAETTPEPPRAAAPARSLVLDQPVRSGQAVVHLDGDVTVLGSVASGAEVVAGGSVHVYGALRGRAVAGAAGDPLARIFCRRFEPELVAIDGLYRTADDLDGTRRGQAVQVRLVDDALRIAPLDG</sequence>
<evidence type="ECO:0000256" key="1">
    <source>
        <dbReference type="ARBA" id="ARBA00006291"/>
    </source>
</evidence>
<evidence type="ECO:0000256" key="4">
    <source>
        <dbReference type="ARBA" id="ARBA00023306"/>
    </source>
</evidence>
<comment type="function">
    <text evidence="5 6">Cell division inhibitor that blocks the formation of polar Z ring septums. Rapidly oscillates between the poles of the cell to destabilize FtsZ filaments that have formed before they mature into polar Z rings. Prevents FtsZ polymerization.</text>
</comment>
<dbReference type="PANTHER" id="PTHR34108:SF1">
    <property type="entry name" value="SEPTUM SITE-DETERMINING PROTEIN MINC"/>
    <property type="match status" value="1"/>
</dbReference>
<proteinExistence type="inferred from homology"/>
<dbReference type="InterPro" id="IPR013033">
    <property type="entry name" value="MinC"/>
</dbReference>
<dbReference type="Pfam" id="PF03775">
    <property type="entry name" value="MinC_C"/>
    <property type="match status" value="1"/>
</dbReference>
<dbReference type="InterPro" id="IPR005526">
    <property type="entry name" value="Septum_form_inhib_MinC_C"/>
</dbReference>
<dbReference type="NCBIfam" id="TIGR01222">
    <property type="entry name" value="minC"/>
    <property type="match status" value="1"/>
</dbReference>
<dbReference type="HAMAP" id="MF_00267">
    <property type="entry name" value="MinC"/>
    <property type="match status" value="1"/>
</dbReference>
<keyword evidence="3 6" id="KW-0717">Septation</keyword>
<evidence type="ECO:0000256" key="3">
    <source>
        <dbReference type="ARBA" id="ARBA00023210"/>
    </source>
</evidence>
<dbReference type="InterPro" id="IPR016098">
    <property type="entry name" value="CAP/MinC_C"/>
</dbReference>
<dbReference type="SUPFAM" id="SSF63848">
    <property type="entry name" value="Cell-division inhibitor MinC, C-terminal domain"/>
    <property type="match status" value="1"/>
</dbReference>
<dbReference type="PANTHER" id="PTHR34108">
    <property type="entry name" value="SEPTUM SITE-DETERMINING PROTEIN MINC"/>
    <property type="match status" value="1"/>
</dbReference>
<comment type="caution">
    <text evidence="9">The sequence shown here is derived from an EMBL/GenBank/DDBJ whole genome shotgun (WGS) entry which is preliminary data.</text>
</comment>
<dbReference type="InterPro" id="IPR036145">
    <property type="entry name" value="MinC_C_sf"/>
</dbReference>
<dbReference type="Proteomes" id="UP001055102">
    <property type="component" value="Unassembled WGS sequence"/>
</dbReference>
<evidence type="ECO:0000313" key="10">
    <source>
        <dbReference type="Proteomes" id="UP001055102"/>
    </source>
</evidence>
<keyword evidence="10" id="KW-1185">Reference proteome</keyword>
<name>A0ABQ4SU32_9HYPH</name>
<accession>A0ABQ4SU32</accession>